<dbReference type="SUPFAM" id="SSF103473">
    <property type="entry name" value="MFS general substrate transporter"/>
    <property type="match status" value="1"/>
</dbReference>
<feature type="transmembrane region" description="Helical" evidence="7">
    <location>
        <begin position="160"/>
        <end position="182"/>
    </location>
</feature>
<feature type="transmembrane region" description="Helical" evidence="7">
    <location>
        <begin position="95"/>
        <end position="116"/>
    </location>
</feature>
<dbReference type="InterPro" id="IPR010290">
    <property type="entry name" value="TM_effector"/>
</dbReference>
<keyword evidence="2" id="KW-0813">Transport</keyword>
<organism evidence="9 10">
    <name type="scientific">Streptomyces drozdowiczii</name>
    <dbReference type="NCBI Taxonomy" id="202862"/>
    <lineage>
        <taxon>Bacteria</taxon>
        <taxon>Bacillati</taxon>
        <taxon>Actinomycetota</taxon>
        <taxon>Actinomycetes</taxon>
        <taxon>Kitasatosporales</taxon>
        <taxon>Streptomycetaceae</taxon>
        <taxon>Streptomyces</taxon>
    </lineage>
</organism>
<feature type="transmembrane region" description="Helical" evidence="7">
    <location>
        <begin position="390"/>
        <end position="411"/>
    </location>
</feature>
<proteinExistence type="predicted"/>
<evidence type="ECO:0000256" key="2">
    <source>
        <dbReference type="ARBA" id="ARBA00022448"/>
    </source>
</evidence>
<protein>
    <submittedName>
        <fullName evidence="9">MFS transporter</fullName>
    </submittedName>
</protein>
<dbReference type="PANTHER" id="PTHR23513:SF9">
    <property type="entry name" value="ENTEROBACTIN EXPORTER ENTS"/>
    <property type="match status" value="1"/>
</dbReference>
<evidence type="ECO:0000256" key="7">
    <source>
        <dbReference type="SAM" id="Phobius"/>
    </source>
</evidence>
<dbReference type="InterPro" id="IPR036259">
    <property type="entry name" value="MFS_trans_sf"/>
</dbReference>
<feature type="transmembrane region" description="Helical" evidence="7">
    <location>
        <begin position="62"/>
        <end position="83"/>
    </location>
</feature>
<evidence type="ECO:0000256" key="4">
    <source>
        <dbReference type="ARBA" id="ARBA00022692"/>
    </source>
</evidence>
<feature type="transmembrane region" description="Helical" evidence="7">
    <location>
        <begin position="301"/>
        <end position="318"/>
    </location>
</feature>
<dbReference type="CDD" id="cd06173">
    <property type="entry name" value="MFS_MefA_like"/>
    <property type="match status" value="1"/>
</dbReference>
<evidence type="ECO:0000256" key="3">
    <source>
        <dbReference type="ARBA" id="ARBA00022475"/>
    </source>
</evidence>
<keyword evidence="10" id="KW-1185">Reference proteome</keyword>
<feature type="transmembrane region" description="Helical" evidence="7">
    <location>
        <begin position="33"/>
        <end position="56"/>
    </location>
</feature>
<dbReference type="InterPro" id="IPR020846">
    <property type="entry name" value="MFS_dom"/>
</dbReference>
<evidence type="ECO:0000313" key="9">
    <source>
        <dbReference type="EMBL" id="UZK58600.1"/>
    </source>
</evidence>
<keyword evidence="4 7" id="KW-0812">Transmembrane</keyword>
<dbReference type="Gene3D" id="1.20.1250.20">
    <property type="entry name" value="MFS general substrate transporter like domains"/>
    <property type="match status" value="1"/>
</dbReference>
<comment type="subcellular location">
    <subcellularLocation>
        <location evidence="1">Cell inner membrane</location>
        <topology evidence="1">Multi-pass membrane protein</topology>
    </subcellularLocation>
</comment>
<feature type="transmembrane region" description="Helical" evidence="7">
    <location>
        <begin position="324"/>
        <end position="344"/>
    </location>
</feature>
<dbReference type="PROSITE" id="PS50850">
    <property type="entry name" value="MFS"/>
    <property type="match status" value="1"/>
</dbReference>
<reference evidence="9" key="1">
    <citation type="journal article" date="2022" name="Front. Microbiol.">
        <title>Mirubactin C rescues the lethal effect of cell wall biosynthesis mutations in Bacillus subtilis.</title>
        <authorList>
            <person name="Kepplinger B."/>
            <person name="Wen X."/>
            <person name="Tyler A.R."/>
            <person name="Kim B.Y."/>
            <person name="Brown J."/>
            <person name="Banks P."/>
            <person name="Dashti Y."/>
            <person name="Mackenzie E.S."/>
            <person name="Wills C."/>
            <person name="Kawai Y."/>
            <person name="Waldron K.J."/>
            <person name="Allenby N.E.E."/>
            <person name="Wu L.J."/>
            <person name="Hall M.J."/>
            <person name="Errington J."/>
        </authorList>
    </citation>
    <scope>NUCLEOTIDE SEQUENCE</scope>
    <source>
        <strain evidence="9">MDA8-470</strain>
    </source>
</reference>
<feature type="transmembrane region" description="Helical" evidence="7">
    <location>
        <begin position="273"/>
        <end position="294"/>
    </location>
</feature>
<keyword evidence="5 7" id="KW-1133">Transmembrane helix</keyword>
<feature type="domain" description="Major facilitator superfamily (MFS) profile" evidence="8">
    <location>
        <begin position="225"/>
        <end position="424"/>
    </location>
</feature>
<evidence type="ECO:0000313" key="10">
    <source>
        <dbReference type="Proteomes" id="UP001164963"/>
    </source>
</evidence>
<evidence type="ECO:0000256" key="5">
    <source>
        <dbReference type="ARBA" id="ARBA00022989"/>
    </source>
</evidence>
<sequence length="424" mass="44090">MTESADGAAEPAARGRIFADLTPLRTSPDYRRLWFGNTVSWIGQGMTALAVSLQVYDLTGSAFSVGLIGACSLVPLVVFGLYGGAVADTVDRRKLGLVSAFGSFLLSVALVGVTVAGIEQVGVLYGVVALQAVCFALNSPARSSMIARLLPAEQLPAANALNSMTSTTGTLVGPMLGGLIVGWWGYRAAYGVDAVTFTASLYAMWRLPSMLPERDDAADRKRASVLDGLRFLGTRPNLRMTFLSDLCAMVLAQPRALFPVVAVLWYGGDAKTTGLLVAAPALGALLGGVFSGWLGSVRRHGLAVLVAVACWGAAVAVFGLTRQLWLGILFLALAGAADTTSMVFRNTMLQAAVPDELRGRLQGVFIVVVAGGPRLGDFLAGSAADLTSPGLAVTGGGIACAVAVGLLALRWPAFARYDARHPEA</sequence>
<gene>
    <name evidence="9" type="ORF">NEH16_21995</name>
</gene>
<accession>A0ABY6Q308</accession>
<feature type="transmembrane region" description="Helical" evidence="7">
    <location>
        <begin position="364"/>
        <end position="384"/>
    </location>
</feature>
<keyword evidence="6 7" id="KW-0472">Membrane</keyword>
<dbReference type="EMBL" id="CP098740">
    <property type="protein sequence ID" value="UZK58600.1"/>
    <property type="molecule type" value="Genomic_DNA"/>
</dbReference>
<evidence type="ECO:0000256" key="6">
    <source>
        <dbReference type="ARBA" id="ARBA00023136"/>
    </source>
</evidence>
<dbReference type="RefSeq" id="WP_265547313.1">
    <property type="nucleotide sequence ID" value="NZ_CP098740.1"/>
</dbReference>
<evidence type="ECO:0000256" key="1">
    <source>
        <dbReference type="ARBA" id="ARBA00004429"/>
    </source>
</evidence>
<dbReference type="Proteomes" id="UP001164963">
    <property type="component" value="Chromosome"/>
</dbReference>
<evidence type="ECO:0000259" key="8">
    <source>
        <dbReference type="PROSITE" id="PS50850"/>
    </source>
</evidence>
<keyword evidence="3" id="KW-1003">Cell membrane</keyword>
<dbReference type="PANTHER" id="PTHR23513">
    <property type="entry name" value="INTEGRAL MEMBRANE EFFLUX PROTEIN-RELATED"/>
    <property type="match status" value="1"/>
</dbReference>
<feature type="transmembrane region" description="Helical" evidence="7">
    <location>
        <begin position="246"/>
        <end position="267"/>
    </location>
</feature>
<dbReference type="Pfam" id="PF05977">
    <property type="entry name" value="MFS_3"/>
    <property type="match status" value="1"/>
</dbReference>
<name>A0ABY6Q308_9ACTN</name>